<evidence type="ECO:0000256" key="4">
    <source>
        <dbReference type="ARBA" id="ARBA00023125"/>
    </source>
</evidence>
<dbReference type="SUPFAM" id="SSF52540">
    <property type="entry name" value="P-loop containing nucleoside triphosphate hydrolases"/>
    <property type="match status" value="1"/>
</dbReference>
<dbReference type="AlphaFoldDB" id="A0A940X326"/>
<comment type="caution">
    <text evidence="9">The sequence shown here is derived from an EMBL/GenBank/DDBJ whole genome shotgun (WGS) entry which is preliminary data.</text>
</comment>
<protein>
    <submittedName>
        <fullName evidence="9">Sigma-54-dependent Fis family transcriptional regulator</fullName>
    </submittedName>
</protein>
<dbReference type="GO" id="GO:0005524">
    <property type="term" value="F:ATP binding"/>
    <property type="evidence" value="ECO:0007669"/>
    <property type="project" value="UniProtKB-KW"/>
</dbReference>
<dbReference type="SMART" id="SM00448">
    <property type="entry name" value="REC"/>
    <property type="match status" value="1"/>
</dbReference>
<dbReference type="InterPro" id="IPR002078">
    <property type="entry name" value="Sigma_54_int"/>
</dbReference>
<dbReference type="PANTHER" id="PTHR32071:SF117">
    <property type="entry name" value="PTS-DEPENDENT DIHYDROXYACETONE KINASE OPERON REGULATORY PROTEIN-RELATED"/>
    <property type="match status" value="1"/>
</dbReference>
<reference evidence="9" key="1">
    <citation type="journal article" date="2016" name="Int. J. Syst. Evol. Microbiol.">
        <title>Pseudoxanthomonas helianthi sp. nov., isolated from roots of Jerusalem artichoke (Helianthus tuberosus).</title>
        <authorList>
            <person name="Kittiwongwattana C."/>
            <person name="Thawai C."/>
        </authorList>
    </citation>
    <scope>NUCLEOTIDE SEQUENCE</scope>
    <source>
        <strain evidence="9">110414</strain>
    </source>
</reference>
<dbReference type="Pfam" id="PF25601">
    <property type="entry name" value="AAA_lid_14"/>
    <property type="match status" value="1"/>
</dbReference>
<dbReference type="SUPFAM" id="SSF46689">
    <property type="entry name" value="Homeodomain-like"/>
    <property type="match status" value="1"/>
</dbReference>
<dbReference type="GO" id="GO:0000160">
    <property type="term" value="P:phosphorelay signal transduction system"/>
    <property type="evidence" value="ECO:0007669"/>
    <property type="project" value="InterPro"/>
</dbReference>
<keyword evidence="3" id="KW-0805">Transcription regulation</keyword>
<dbReference type="InterPro" id="IPR003593">
    <property type="entry name" value="AAA+_ATPase"/>
</dbReference>
<feature type="modified residue" description="4-aspartylphosphate" evidence="6">
    <location>
        <position position="54"/>
    </location>
</feature>
<dbReference type="InterPro" id="IPR027417">
    <property type="entry name" value="P-loop_NTPase"/>
</dbReference>
<dbReference type="GO" id="GO:0043565">
    <property type="term" value="F:sequence-specific DNA binding"/>
    <property type="evidence" value="ECO:0007669"/>
    <property type="project" value="InterPro"/>
</dbReference>
<dbReference type="GO" id="GO:0006355">
    <property type="term" value="P:regulation of DNA-templated transcription"/>
    <property type="evidence" value="ECO:0007669"/>
    <property type="project" value="InterPro"/>
</dbReference>
<dbReference type="InterPro" id="IPR058031">
    <property type="entry name" value="AAA_lid_NorR"/>
</dbReference>
<dbReference type="Gene3D" id="3.40.50.300">
    <property type="entry name" value="P-loop containing nucleotide triphosphate hydrolases"/>
    <property type="match status" value="1"/>
</dbReference>
<dbReference type="PROSITE" id="PS50045">
    <property type="entry name" value="SIGMA54_INTERACT_4"/>
    <property type="match status" value="1"/>
</dbReference>
<evidence type="ECO:0000259" key="7">
    <source>
        <dbReference type="PROSITE" id="PS50045"/>
    </source>
</evidence>
<gene>
    <name evidence="9" type="ORF">J5837_03015</name>
</gene>
<dbReference type="FunFam" id="3.40.50.300:FF:000006">
    <property type="entry name" value="DNA-binding transcriptional regulator NtrC"/>
    <property type="match status" value="1"/>
</dbReference>
<dbReference type="Gene3D" id="3.40.50.2300">
    <property type="match status" value="1"/>
</dbReference>
<dbReference type="PROSITE" id="PS00676">
    <property type="entry name" value="SIGMA54_INTERACT_2"/>
    <property type="match status" value="1"/>
</dbReference>
<dbReference type="Pfam" id="PF00158">
    <property type="entry name" value="Sigma54_activat"/>
    <property type="match status" value="1"/>
</dbReference>
<dbReference type="PROSITE" id="PS00675">
    <property type="entry name" value="SIGMA54_INTERACT_1"/>
    <property type="match status" value="1"/>
</dbReference>
<dbReference type="Pfam" id="PF02954">
    <property type="entry name" value="HTH_8"/>
    <property type="match status" value="1"/>
</dbReference>
<dbReference type="PROSITE" id="PS50110">
    <property type="entry name" value="RESPONSE_REGULATORY"/>
    <property type="match status" value="1"/>
</dbReference>
<evidence type="ECO:0000259" key="8">
    <source>
        <dbReference type="PROSITE" id="PS50110"/>
    </source>
</evidence>
<name>A0A940X326_9GAMM</name>
<dbReference type="Pfam" id="PF00072">
    <property type="entry name" value="Response_reg"/>
    <property type="match status" value="1"/>
</dbReference>
<keyword evidence="10" id="KW-1185">Reference proteome</keyword>
<feature type="domain" description="Response regulatory" evidence="8">
    <location>
        <begin position="5"/>
        <end position="118"/>
    </location>
</feature>
<dbReference type="CDD" id="cd00009">
    <property type="entry name" value="AAA"/>
    <property type="match status" value="1"/>
</dbReference>
<evidence type="ECO:0000256" key="1">
    <source>
        <dbReference type="ARBA" id="ARBA00022741"/>
    </source>
</evidence>
<evidence type="ECO:0000256" key="3">
    <source>
        <dbReference type="ARBA" id="ARBA00023015"/>
    </source>
</evidence>
<evidence type="ECO:0000313" key="10">
    <source>
        <dbReference type="Proteomes" id="UP000673447"/>
    </source>
</evidence>
<dbReference type="InterPro" id="IPR025662">
    <property type="entry name" value="Sigma_54_int_dom_ATP-bd_1"/>
</dbReference>
<feature type="domain" description="Sigma-54 factor interaction" evidence="7">
    <location>
        <begin position="135"/>
        <end position="360"/>
    </location>
</feature>
<dbReference type="EMBL" id="JAGKTC010000001">
    <property type="protein sequence ID" value="MBP3983383.1"/>
    <property type="molecule type" value="Genomic_DNA"/>
</dbReference>
<dbReference type="Gene3D" id="1.10.10.60">
    <property type="entry name" value="Homeodomain-like"/>
    <property type="match status" value="1"/>
</dbReference>
<dbReference type="InterPro" id="IPR002197">
    <property type="entry name" value="HTH_Fis"/>
</dbReference>
<sequence length="437" mass="48290">MNAPTLAIVDDDHDFGLFLASIAKRRGFQTQQFHTVAEACPWLNRNDAELTMLDMALPDGTGFDVLKSRPPEHRGRIVFVSGTGDADEIRRAVASPADEFLGKPLEEGAIDRLLSQAHARFSSRMKGQLDHGRLLIGESAAMMQVREDIGRVAPTRLSVLIAGETGTGKEMVARAIHQESGRRGRMVSVNCGAVPADLLASQLFGHERGAFTGANSRHRGYFEQAEGGTLFLDEIGEMPAALQVYLLRALETGSIVRVGGTEEVALDVRIIAATHRIQTGEPGPLRDDLYYRLARFPIEIPPLRARGADIELLANSFVHALNREYEEDRRLDPACLPRLLAYAWPGNVRELMSATERAYLRSPNSLVHVTPIGCREHSAIEADRICFRPGMTFRQMEDEMLRHTLAYHRGDKTAAAKSLGVSVRTIHNHLARLRSHG</sequence>
<keyword evidence="1" id="KW-0547">Nucleotide-binding</keyword>
<dbReference type="SMART" id="SM00382">
    <property type="entry name" value="AAA"/>
    <property type="match status" value="1"/>
</dbReference>
<keyword evidence="6" id="KW-0597">Phosphoprotein</keyword>
<dbReference type="Proteomes" id="UP000673447">
    <property type="component" value="Unassembled WGS sequence"/>
</dbReference>
<keyword evidence="5" id="KW-0804">Transcription</keyword>
<dbReference type="Gene3D" id="1.10.8.60">
    <property type="match status" value="1"/>
</dbReference>
<evidence type="ECO:0000256" key="2">
    <source>
        <dbReference type="ARBA" id="ARBA00022840"/>
    </source>
</evidence>
<dbReference type="InterPro" id="IPR009057">
    <property type="entry name" value="Homeodomain-like_sf"/>
</dbReference>
<keyword evidence="4" id="KW-0238">DNA-binding</keyword>
<evidence type="ECO:0000256" key="5">
    <source>
        <dbReference type="ARBA" id="ARBA00023163"/>
    </source>
</evidence>
<dbReference type="SUPFAM" id="SSF52172">
    <property type="entry name" value="CheY-like"/>
    <property type="match status" value="1"/>
</dbReference>
<dbReference type="PANTHER" id="PTHR32071">
    <property type="entry name" value="TRANSCRIPTIONAL REGULATORY PROTEIN"/>
    <property type="match status" value="1"/>
</dbReference>
<evidence type="ECO:0000313" key="9">
    <source>
        <dbReference type="EMBL" id="MBP3983383.1"/>
    </source>
</evidence>
<organism evidence="9 10">
    <name type="scientific">Pseudoxanthomonas helianthi</name>
    <dbReference type="NCBI Taxonomy" id="1453541"/>
    <lineage>
        <taxon>Bacteria</taxon>
        <taxon>Pseudomonadati</taxon>
        <taxon>Pseudomonadota</taxon>
        <taxon>Gammaproteobacteria</taxon>
        <taxon>Lysobacterales</taxon>
        <taxon>Lysobacteraceae</taxon>
        <taxon>Pseudoxanthomonas</taxon>
    </lineage>
</organism>
<keyword evidence="2" id="KW-0067">ATP-binding</keyword>
<dbReference type="CDD" id="cd00156">
    <property type="entry name" value="REC"/>
    <property type="match status" value="1"/>
</dbReference>
<dbReference type="InterPro" id="IPR025943">
    <property type="entry name" value="Sigma_54_int_dom_ATP-bd_2"/>
</dbReference>
<accession>A0A940X326</accession>
<evidence type="ECO:0000256" key="6">
    <source>
        <dbReference type="PROSITE-ProRule" id="PRU00169"/>
    </source>
</evidence>
<proteinExistence type="predicted"/>
<dbReference type="InterPro" id="IPR011006">
    <property type="entry name" value="CheY-like_superfamily"/>
</dbReference>
<dbReference type="InterPro" id="IPR001789">
    <property type="entry name" value="Sig_transdc_resp-reg_receiver"/>
</dbReference>
<dbReference type="RefSeq" id="WP_210535236.1">
    <property type="nucleotide sequence ID" value="NZ_JAGKTC010000001.1"/>
</dbReference>
<reference evidence="9" key="2">
    <citation type="submission" date="2021-03" db="EMBL/GenBank/DDBJ databases">
        <authorList>
            <person name="Cao W."/>
        </authorList>
    </citation>
    <scope>NUCLEOTIDE SEQUENCE</scope>
    <source>
        <strain evidence="9">110414</strain>
    </source>
</reference>